<reference evidence="8 9" key="1">
    <citation type="submission" date="2019-05" db="EMBL/GenBank/DDBJ databases">
        <title>Mikania micrantha, genome provides insights into the molecular mechanism of rapid growth.</title>
        <authorList>
            <person name="Liu B."/>
        </authorList>
    </citation>
    <scope>NUCLEOTIDE SEQUENCE [LARGE SCALE GENOMIC DNA]</scope>
    <source>
        <strain evidence="8">NLD-2019</strain>
        <tissue evidence="8">Leaf</tissue>
    </source>
</reference>
<dbReference type="Gene3D" id="1.10.630.10">
    <property type="entry name" value="Cytochrome P450"/>
    <property type="match status" value="1"/>
</dbReference>
<accession>A0A5N6LTI1</accession>
<dbReference type="GO" id="GO:0016705">
    <property type="term" value="F:oxidoreductase activity, acting on paired donors, with incorporation or reduction of molecular oxygen"/>
    <property type="evidence" value="ECO:0007669"/>
    <property type="project" value="InterPro"/>
</dbReference>
<dbReference type="AlphaFoldDB" id="A0A5N6LTI1"/>
<evidence type="ECO:0008006" key="10">
    <source>
        <dbReference type="Google" id="ProtNLM"/>
    </source>
</evidence>
<comment type="cofactor">
    <cofactor evidence="1 6">
        <name>heme</name>
        <dbReference type="ChEBI" id="CHEBI:30413"/>
    </cofactor>
</comment>
<evidence type="ECO:0000256" key="5">
    <source>
        <dbReference type="ARBA" id="ARBA00023004"/>
    </source>
</evidence>
<dbReference type="PRINTS" id="PR00463">
    <property type="entry name" value="EP450I"/>
</dbReference>
<dbReference type="GO" id="GO:0004497">
    <property type="term" value="F:monooxygenase activity"/>
    <property type="evidence" value="ECO:0007669"/>
    <property type="project" value="UniProtKB-KW"/>
</dbReference>
<feature type="binding site" description="axial binding residue" evidence="6">
    <location>
        <position position="413"/>
    </location>
    <ligand>
        <name>heme</name>
        <dbReference type="ChEBI" id="CHEBI:30413"/>
    </ligand>
    <ligandPart>
        <name>Fe</name>
        <dbReference type="ChEBI" id="CHEBI:18248"/>
    </ligandPart>
</feature>
<dbReference type="GO" id="GO:0006629">
    <property type="term" value="P:lipid metabolic process"/>
    <property type="evidence" value="ECO:0007669"/>
    <property type="project" value="UniProtKB-ARBA"/>
</dbReference>
<evidence type="ECO:0000256" key="3">
    <source>
        <dbReference type="ARBA" id="ARBA00022723"/>
    </source>
</evidence>
<dbReference type="InterPro" id="IPR001128">
    <property type="entry name" value="Cyt_P450"/>
</dbReference>
<organism evidence="8 9">
    <name type="scientific">Mikania micrantha</name>
    <name type="common">bitter vine</name>
    <dbReference type="NCBI Taxonomy" id="192012"/>
    <lineage>
        <taxon>Eukaryota</taxon>
        <taxon>Viridiplantae</taxon>
        <taxon>Streptophyta</taxon>
        <taxon>Embryophyta</taxon>
        <taxon>Tracheophyta</taxon>
        <taxon>Spermatophyta</taxon>
        <taxon>Magnoliopsida</taxon>
        <taxon>eudicotyledons</taxon>
        <taxon>Gunneridae</taxon>
        <taxon>Pentapetalae</taxon>
        <taxon>asterids</taxon>
        <taxon>campanulids</taxon>
        <taxon>Asterales</taxon>
        <taxon>Asteraceae</taxon>
        <taxon>Asteroideae</taxon>
        <taxon>Heliantheae alliance</taxon>
        <taxon>Eupatorieae</taxon>
        <taxon>Mikania</taxon>
    </lineage>
</organism>
<dbReference type="InterPro" id="IPR002401">
    <property type="entry name" value="Cyt_P450_E_grp-I"/>
</dbReference>
<sequence length="471" mass="54088">MPGILMNSHRIPDYITSILACTGGNFCFKNRSLFKSRKLFTTYPLNIHHVLSKNFKNYPRGDLFHQIFDILGDGFTNTDGELWEFHHNAILSLFKSPCFQTLLEETIWNKVEKGLMPVLEYVSKNQEVEIDLQDMFQRFAFDTICVLLFDRDPKSMSLDFPCIPCEKALSEIEEAILFRYITPPIFWKIQQVLRMGKEKRLSDAWKTIDEFIYKNLAQTQKEFSELIKSENNFKLSTNLLKSYQNQSGTCGDPNKFLRDTLLNLLVAGRDTSSSALSWLFYLLSRNLMVVDKILEELHTQLDSKTGGNLKDFQAINLHKLVYLHGALCESLRLFPPVPFQVKSPLEPDILPSGHHVDQDTNIILSFYSMGRMKSIWGDDCLEFKPERWISAAGGMNHHPSYKFPAFNAGPRACLGKNMSFTQMKIVAATIIYHYNVDVVEGQIVVPSNSIILKMKNGLKVRLTKRSNTKKN</sequence>
<gene>
    <name evidence="8" type="ORF">E3N88_37992</name>
</gene>
<keyword evidence="4 7" id="KW-0560">Oxidoreductase</keyword>
<evidence type="ECO:0000256" key="7">
    <source>
        <dbReference type="RuleBase" id="RU000461"/>
    </source>
</evidence>
<dbReference type="Proteomes" id="UP000326396">
    <property type="component" value="Linkage Group LG8"/>
</dbReference>
<keyword evidence="6 7" id="KW-0349">Heme</keyword>
<keyword evidence="3 6" id="KW-0479">Metal-binding</keyword>
<dbReference type="EMBL" id="SZYD01000018">
    <property type="protein sequence ID" value="KAD2804615.1"/>
    <property type="molecule type" value="Genomic_DNA"/>
</dbReference>
<dbReference type="GO" id="GO:0005506">
    <property type="term" value="F:iron ion binding"/>
    <property type="evidence" value="ECO:0007669"/>
    <property type="project" value="InterPro"/>
</dbReference>
<evidence type="ECO:0000256" key="1">
    <source>
        <dbReference type="ARBA" id="ARBA00001971"/>
    </source>
</evidence>
<proteinExistence type="inferred from homology"/>
<comment type="caution">
    <text evidence="8">The sequence shown here is derived from an EMBL/GenBank/DDBJ whole genome shotgun (WGS) entry which is preliminary data.</text>
</comment>
<keyword evidence="9" id="KW-1185">Reference proteome</keyword>
<name>A0A5N6LTI1_9ASTR</name>
<keyword evidence="7" id="KW-0503">Monooxygenase</keyword>
<dbReference type="CDD" id="cd11064">
    <property type="entry name" value="CYP86A"/>
    <property type="match status" value="1"/>
</dbReference>
<dbReference type="InterPro" id="IPR017972">
    <property type="entry name" value="Cyt_P450_CS"/>
</dbReference>
<dbReference type="OrthoDB" id="1470350at2759"/>
<dbReference type="SUPFAM" id="SSF48264">
    <property type="entry name" value="Cytochrome P450"/>
    <property type="match status" value="1"/>
</dbReference>
<protein>
    <recommendedName>
        <fullName evidence="10">Cytochrome P450</fullName>
    </recommendedName>
</protein>
<keyword evidence="5 6" id="KW-0408">Iron</keyword>
<dbReference type="PROSITE" id="PS00086">
    <property type="entry name" value="CYTOCHROME_P450"/>
    <property type="match status" value="1"/>
</dbReference>
<evidence type="ECO:0000256" key="2">
    <source>
        <dbReference type="ARBA" id="ARBA00010617"/>
    </source>
</evidence>
<dbReference type="InterPro" id="IPR036396">
    <property type="entry name" value="Cyt_P450_sf"/>
</dbReference>
<evidence type="ECO:0000313" key="9">
    <source>
        <dbReference type="Proteomes" id="UP000326396"/>
    </source>
</evidence>
<dbReference type="PRINTS" id="PR00385">
    <property type="entry name" value="P450"/>
</dbReference>
<dbReference type="Pfam" id="PF00067">
    <property type="entry name" value="p450"/>
    <property type="match status" value="1"/>
</dbReference>
<dbReference type="GO" id="GO:0020037">
    <property type="term" value="F:heme binding"/>
    <property type="evidence" value="ECO:0007669"/>
    <property type="project" value="InterPro"/>
</dbReference>
<evidence type="ECO:0000313" key="8">
    <source>
        <dbReference type="EMBL" id="KAD2804615.1"/>
    </source>
</evidence>
<evidence type="ECO:0000256" key="4">
    <source>
        <dbReference type="ARBA" id="ARBA00023002"/>
    </source>
</evidence>
<evidence type="ECO:0000256" key="6">
    <source>
        <dbReference type="PIRSR" id="PIRSR602401-1"/>
    </source>
</evidence>
<comment type="similarity">
    <text evidence="2 7">Belongs to the cytochrome P450 family.</text>
</comment>
<dbReference type="PANTHER" id="PTHR24296">
    <property type="entry name" value="CYTOCHROME P450"/>
    <property type="match status" value="1"/>
</dbReference>